<dbReference type="EMBL" id="JAUSWM010000002">
    <property type="protein sequence ID" value="MDQ0482670.1"/>
    <property type="molecule type" value="Genomic_DNA"/>
</dbReference>
<keyword evidence="2" id="KW-1185">Reference proteome</keyword>
<gene>
    <name evidence="1" type="ORF">QO000_001639</name>
</gene>
<reference evidence="1" key="1">
    <citation type="submission" date="2023-07" db="EMBL/GenBank/DDBJ databases">
        <title>Genomic Encyclopedia of Type Strains, Phase IV (KMG-IV): sequencing the most valuable type-strain genomes for metagenomic binning, comparative biology and taxonomic classification.</title>
        <authorList>
            <person name="Goeker M."/>
        </authorList>
    </citation>
    <scope>NUCLEOTIDE SEQUENCE [LARGE SCALE GENOMIC DNA]</scope>
    <source>
        <strain evidence="1">JSM 076093</strain>
    </source>
</reference>
<dbReference type="RefSeq" id="WP_301550439.1">
    <property type="nucleotide sequence ID" value="NZ_JAQRMZ010000001.1"/>
</dbReference>
<accession>A0ABU0K000</accession>
<protein>
    <submittedName>
        <fullName evidence="1">Uncharacterized protein</fullName>
    </submittedName>
</protein>
<proteinExistence type="predicted"/>
<organism evidence="1 2">
    <name type="scientific">Guptibacillus hwajinpoensis</name>
    <dbReference type="NCBI Taxonomy" id="208199"/>
    <lineage>
        <taxon>Bacteria</taxon>
        <taxon>Bacillati</taxon>
        <taxon>Bacillota</taxon>
        <taxon>Bacilli</taxon>
        <taxon>Bacillales</taxon>
        <taxon>Guptibacillaceae</taxon>
        <taxon>Guptibacillus</taxon>
    </lineage>
</organism>
<dbReference type="GeneID" id="301325685"/>
<name>A0ABU0K000_9BACL</name>
<dbReference type="Proteomes" id="UP001226720">
    <property type="component" value="Unassembled WGS sequence"/>
</dbReference>
<sequence>MEQSIIHLTSSSESRYRELVYEFETKLGRNLQVNECRLLLSIIERELLIQEKSTP</sequence>
<comment type="caution">
    <text evidence="1">The sequence shown here is derived from an EMBL/GenBank/DDBJ whole genome shotgun (WGS) entry which is preliminary data.</text>
</comment>
<evidence type="ECO:0000313" key="2">
    <source>
        <dbReference type="Proteomes" id="UP001226720"/>
    </source>
</evidence>
<evidence type="ECO:0000313" key="1">
    <source>
        <dbReference type="EMBL" id="MDQ0482670.1"/>
    </source>
</evidence>